<evidence type="ECO:0000256" key="3">
    <source>
        <dbReference type="ARBA" id="ARBA00022679"/>
    </source>
</evidence>
<evidence type="ECO:0000256" key="4">
    <source>
        <dbReference type="ARBA" id="ARBA00022755"/>
    </source>
</evidence>
<evidence type="ECO:0000256" key="2">
    <source>
        <dbReference type="ARBA" id="ARBA00012254"/>
    </source>
</evidence>
<feature type="domain" description="Formyl transferase N-terminal" evidence="5">
    <location>
        <begin position="2"/>
        <end position="195"/>
    </location>
</feature>
<accession>A0A1F7JNZ5</accession>
<dbReference type="AlphaFoldDB" id="A0A1F7JNZ5"/>
<keyword evidence="4" id="KW-0658">Purine biosynthesis</keyword>
<keyword evidence="3" id="KW-0808">Transferase</keyword>
<dbReference type="GO" id="GO:0006189">
    <property type="term" value="P:'de novo' IMP biosynthetic process"/>
    <property type="evidence" value="ECO:0007669"/>
    <property type="project" value="TreeGrafter"/>
</dbReference>
<dbReference type="GO" id="GO:0004644">
    <property type="term" value="F:phosphoribosylglycinamide formyltransferase activity"/>
    <property type="evidence" value="ECO:0007669"/>
    <property type="project" value="UniProtKB-EC"/>
</dbReference>
<dbReference type="SUPFAM" id="SSF53328">
    <property type="entry name" value="Formyltransferase"/>
    <property type="match status" value="1"/>
</dbReference>
<evidence type="ECO:0000259" key="5">
    <source>
        <dbReference type="Pfam" id="PF00551"/>
    </source>
</evidence>
<dbReference type="InterPro" id="IPR036477">
    <property type="entry name" value="Formyl_transf_N_sf"/>
</dbReference>
<sequence>MKRLAILISTGGTGSNLQAIIDAIKAKELKAQTSVVVSDSEKAIGLKRAKNHQIPTEIVDKTTDLIKLLKDKYQVDYVCLAGWKLIIPDSFINAFENRILNIHPGLIPDTMNGQTLNPDGTIGLWNRGKFTNKAIQNFIDNKSTYAGSTVHFLSHDFDFGPVQGRCFEKIMPDDTVNSLYDRLKKKEHKLYVQTLIKLCNQNNV</sequence>
<dbReference type="EC" id="2.1.2.2" evidence="2"/>
<gene>
    <name evidence="6" type="ORF">A3J15_03455</name>
</gene>
<dbReference type="Pfam" id="PF00551">
    <property type="entry name" value="Formyl_trans_N"/>
    <property type="match status" value="1"/>
</dbReference>
<dbReference type="PANTHER" id="PTHR43369:SF2">
    <property type="entry name" value="PHOSPHORIBOSYLGLYCINAMIDE FORMYLTRANSFERASE"/>
    <property type="match status" value="1"/>
</dbReference>
<reference evidence="6 7" key="1">
    <citation type="journal article" date="2016" name="Nat. Commun.">
        <title>Thousands of microbial genomes shed light on interconnected biogeochemical processes in an aquifer system.</title>
        <authorList>
            <person name="Anantharaman K."/>
            <person name="Brown C.T."/>
            <person name="Hug L.A."/>
            <person name="Sharon I."/>
            <person name="Castelle C.J."/>
            <person name="Probst A.J."/>
            <person name="Thomas B.C."/>
            <person name="Singh A."/>
            <person name="Wilkins M.J."/>
            <person name="Karaoz U."/>
            <person name="Brodie E.L."/>
            <person name="Williams K.H."/>
            <person name="Hubbard S.S."/>
            <person name="Banfield J.F."/>
        </authorList>
    </citation>
    <scope>NUCLEOTIDE SEQUENCE [LARGE SCALE GENOMIC DNA]</scope>
</reference>
<name>A0A1F7JNZ5_9BACT</name>
<comment type="pathway">
    <text evidence="1">Purine metabolism; IMP biosynthesis via de novo pathway; N(2)-formyl-N(1)-(5-phospho-D-ribosyl)glycinamide from N(1)-(5-phospho-D-ribosyl)glycinamide (10-formyl THF route): step 1/1.</text>
</comment>
<dbReference type="Gene3D" id="3.40.50.170">
    <property type="entry name" value="Formyl transferase, N-terminal domain"/>
    <property type="match status" value="1"/>
</dbReference>
<dbReference type="Proteomes" id="UP000176376">
    <property type="component" value="Unassembled WGS sequence"/>
</dbReference>
<comment type="caution">
    <text evidence="6">The sequence shown here is derived from an EMBL/GenBank/DDBJ whole genome shotgun (WGS) entry which is preliminary data.</text>
</comment>
<evidence type="ECO:0000256" key="1">
    <source>
        <dbReference type="ARBA" id="ARBA00005054"/>
    </source>
</evidence>
<dbReference type="InterPro" id="IPR002376">
    <property type="entry name" value="Formyl_transf_N"/>
</dbReference>
<evidence type="ECO:0000313" key="6">
    <source>
        <dbReference type="EMBL" id="OGK57338.1"/>
    </source>
</evidence>
<proteinExistence type="predicted"/>
<dbReference type="STRING" id="1802074.A3J15_03455"/>
<dbReference type="GO" id="GO:0005737">
    <property type="term" value="C:cytoplasm"/>
    <property type="evidence" value="ECO:0007669"/>
    <property type="project" value="TreeGrafter"/>
</dbReference>
<protein>
    <recommendedName>
        <fullName evidence="2">phosphoribosylglycinamide formyltransferase 1</fullName>
        <ecNumber evidence="2">2.1.2.2</ecNumber>
    </recommendedName>
</protein>
<dbReference type="PANTHER" id="PTHR43369">
    <property type="entry name" value="PHOSPHORIBOSYLGLYCINAMIDE FORMYLTRANSFERASE"/>
    <property type="match status" value="1"/>
</dbReference>
<dbReference type="EMBL" id="MGAY01000005">
    <property type="protein sequence ID" value="OGK57338.1"/>
    <property type="molecule type" value="Genomic_DNA"/>
</dbReference>
<organism evidence="6 7">
    <name type="scientific">Candidatus Roizmanbacteria bacterium RIFCSPLOWO2_02_FULL_38_10</name>
    <dbReference type="NCBI Taxonomy" id="1802074"/>
    <lineage>
        <taxon>Bacteria</taxon>
        <taxon>Candidatus Roizmaniibacteriota</taxon>
    </lineage>
</organism>
<evidence type="ECO:0000313" key="7">
    <source>
        <dbReference type="Proteomes" id="UP000176376"/>
    </source>
</evidence>